<evidence type="ECO:0000313" key="3">
    <source>
        <dbReference type="Proteomes" id="UP000294543"/>
    </source>
</evidence>
<dbReference type="SUPFAM" id="SSF53474">
    <property type="entry name" value="alpha/beta-Hydrolases"/>
    <property type="match status" value="1"/>
</dbReference>
<keyword evidence="1" id="KW-0732">Signal</keyword>
<dbReference type="Gene3D" id="3.40.50.1820">
    <property type="entry name" value="alpha/beta hydrolase"/>
    <property type="match status" value="1"/>
</dbReference>
<dbReference type="Proteomes" id="UP000294543">
    <property type="component" value="Unassembled WGS sequence"/>
</dbReference>
<sequence>MKYGRILAALSTALTVPLAVHTPAAAQADPFFPYDRPATYEVRTERVQVPLRDGSHLACDLHRPDADGRFPVIVYDYTAYDDLVNLGTAAAYYVTRGYSARIRGWQRDTAPRP</sequence>
<gene>
    <name evidence="2" type="ORF">E1294_48570</name>
</gene>
<protein>
    <recommendedName>
        <fullName evidence="4">Xaa-Pro dipeptidyl-peptidase-like domain-containing protein</fullName>
    </recommendedName>
</protein>
<comment type="caution">
    <text evidence="2">The sequence shown here is derived from an EMBL/GenBank/DDBJ whole genome shotgun (WGS) entry which is preliminary data.</text>
</comment>
<accession>A0A4R4W1P3</accession>
<evidence type="ECO:0000313" key="2">
    <source>
        <dbReference type="EMBL" id="TDD06820.1"/>
    </source>
</evidence>
<proteinExistence type="predicted"/>
<name>A0A4R4W1P3_9ACTN</name>
<feature type="signal peptide" evidence="1">
    <location>
        <begin position="1"/>
        <end position="28"/>
    </location>
</feature>
<reference evidence="2 3" key="1">
    <citation type="submission" date="2019-03" db="EMBL/GenBank/DDBJ databases">
        <title>Draft genome sequences of novel Actinobacteria.</title>
        <authorList>
            <person name="Sahin N."/>
            <person name="Ay H."/>
            <person name="Saygin H."/>
        </authorList>
    </citation>
    <scope>NUCLEOTIDE SEQUENCE [LARGE SCALE GENOMIC DNA]</scope>
    <source>
        <strain evidence="2 3">KC712</strain>
    </source>
</reference>
<dbReference type="InterPro" id="IPR029058">
    <property type="entry name" value="AB_hydrolase_fold"/>
</dbReference>
<dbReference type="RefSeq" id="WP_132519024.1">
    <property type="nucleotide sequence ID" value="NZ_SMKP01000272.1"/>
</dbReference>
<keyword evidence="3" id="KW-1185">Reference proteome</keyword>
<organism evidence="2 3">
    <name type="scientific">Nonomuraea diastatica</name>
    <dbReference type="NCBI Taxonomy" id="1848329"/>
    <lineage>
        <taxon>Bacteria</taxon>
        <taxon>Bacillati</taxon>
        <taxon>Actinomycetota</taxon>
        <taxon>Actinomycetes</taxon>
        <taxon>Streptosporangiales</taxon>
        <taxon>Streptosporangiaceae</taxon>
        <taxon>Nonomuraea</taxon>
    </lineage>
</organism>
<dbReference type="EMBL" id="SMKP01000272">
    <property type="protein sequence ID" value="TDD06820.1"/>
    <property type="molecule type" value="Genomic_DNA"/>
</dbReference>
<dbReference type="AlphaFoldDB" id="A0A4R4W1P3"/>
<feature type="chain" id="PRO_5020657436" description="Xaa-Pro dipeptidyl-peptidase-like domain-containing protein" evidence="1">
    <location>
        <begin position="29"/>
        <end position="113"/>
    </location>
</feature>
<evidence type="ECO:0000256" key="1">
    <source>
        <dbReference type="SAM" id="SignalP"/>
    </source>
</evidence>
<evidence type="ECO:0008006" key="4">
    <source>
        <dbReference type="Google" id="ProtNLM"/>
    </source>
</evidence>
<dbReference type="OrthoDB" id="5240615at2"/>